<proteinExistence type="inferred from homology"/>
<feature type="domain" description="UspA" evidence="3">
    <location>
        <begin position="96"/>
        <end position="220"/>
    </location>
</feature>
<organism evidence="4 5">
    <name type="scientific">Micromonospora endolithica</name>
    <dbReference type="NCBI Taxonomy" id="230091"/>
    <lineage>
        <taxon>Bacteria</taxon>
        <taxon>Bacillati</taxon>
        <taxon>Actinomycetota</taxon>
        <taxon>Actinomycetes</taxon>
        <taxon>Micromonosporales</taxon>
        <taxon>Micromonosporaceae</taxon>
        <taxon>Micromonospora</taxon>
    </lineage>
</organism>
<evidence type="ECO:0000313" key="5">
    <source>
        <dbReference type="Proteomes" id="UP000281726"/>
    </source>
</evidence>
<comment type="similarity">
    <text evidence="1">Belongs to the universal stress protein A family.</text>
</comment>
<keyword evidence="2" id="KW-1133">Transmembrane helix</keyword>
<feature type="transmembrane region" description="Helical" evidence="2">
    <location>
        <begin position="53"/>
        <end position="71"/>
    </location>
</feature>
<dbReference type="PANTHER" id="PTHR46268">
    <property type="entry name" value="STRESS RESPONSE PROTEIN NHAX"/>
    <property type="match status" value="1"/>
</dbReference>
<evidence type="ECO:0000259" key="3">
    <source>
        <dbReference type="Pfam" id="PF00582"/>
    </source>
</evidence>
<dbReference type="Proteomes" id="UP000281726">
    <property type="component" value="Unassembled WGS sequence"/>
</dbReference>
<dbReference type="PRINTS" id="PR01438">
    <property type="entry name" value="UNVRSLSTRESS"/>
</dbReference>
<dbReference type="InterPro" id="IPR006015">
    <property type="entry name" value="Universal_stress_UspA"/>
</dbReference>
<dbReference type="Pfam" id="PF00582">
    <property type="entry name" value="Usp"/>
    <property type="match status" value="1"/>
</dbReference>
<gene>
    <name evidence="4" type="ORF">D7223_28310</name>
</gene>
<evidence type="ECO:0000313" key="4">
    <source>
        <dbReference type="EMBL" id="RKN39605.1"/>
    </source>
</evidence>
<dbReference type="Gene3D" id="3.40.50.12370">
    <property type="match status" value="1"/>
</dbReference>
<protein>
    <submittedName>
        <fullName evidence="4">Universal stress protein</fullName>
    </submittedName>
</protein>
<comment type="caution">
    <text evidence="4">The sequence shown here is derived from an EMBL/GenBank/DDBJ whole genome shotgun (WGS) entry which is preliminary data.</text>
</comment>
<sequence length="227" mass="23961">MPGSPRHDRTRGGRAPGADVSEPWSVLLFVAGWLTVGLVTAAWFVIRGGHAHLLWYVVGGLLGPLFIPIAVERGHSRTREVDVRPGRPRAARGGLRVLVGVDGSPDSDRALDAVARTLAGTTSELVLVSVASPDRVGDDATAERAATRRMLDDRVAALPAELPEPTTEVVVGHPADALLAVAETHDVDLLVVGRHGHGLRDRLLGSVADDLARRSPRAVLLGGLADR</sequence>
<dbReference type="EMBL" id="RBAK01000016">
    <property type="protein sequence ID" value="RKN39605.1"/>
    <property type="molecule type" value="Genomic_DNA"/>
</dbReference>
<dbReference type="SUPFAM" id="SSF52402">
    <property type="entry name" value="Adenine nucleotide alpha hydrolases-like"/>
    <property type="match status" value="1"/>
</dbReference>
<keyword evidence="2" id="KW-0812">Transmembrane</keyword>
<dbReference type="CDD" id="cd00293">
    <property type="entry name" value="USP-like"/>
    <property type="match status" value="1"/>
</dbReference>
<accession>A0A3A9YUG1</accession>
<dbReference type="AlphaFoldDB" id="A0A3A9YUG1"/>
<dbReference type="PANTHER" id="PTHR46268:SF6">
    <property type="entry name" value="UNIVERSAL STRESS PROTEIN UP12"/>
    <property type="match status" value="1"/>
</dbReference>
<name>A0A3A9YUG1_9ACTN</name>
<dbReference type="OrthoDB" id="6174426at2"/>
<dbReference type="InterPro" id="IPR006016">
    <property type="entry name" value="UspA"/>
</dbReference>
<keyword evidence="2" id="KW-0472">Membrane</keyword>
<reference evidence="4 5" key="1">
    <citation type="journal article" date="2004" name="Syst. Appl. Microbiol.">
        <title>Cryptoendolithic actinomycetes from antarctic sandstone rock samples: Micromonospora endolithica sp. nov. and two isolates related to Micromonospora coerulea Jensen 1932.</title>
        <authorList>
            <person name="Hirsch P."/>
            <person name="Mevs U."/>
            <person name="Kroppenstedt R.M."/>
            <person name="Schumann P."/>
            <person name="Stackebrandt E."/>
        </authorList>
    </citation>
    <scope>NUCLEOTIDE SEQUENCE [LARGE SCALE GENOMIC DNA]</scope>
    <source>
        <strain evidence="4 5">JCM 12677</strain>
    </source>
</reference>
<keyword evidence="5" id="KW-1185">Reference proteome</keyword>
<evidence type="ECO:0000256" key="1">
    <source>
        <dbReference type="ARBA" id="ARBA00008791"/>
    </source>
</evidence>
<evidence type="ECO:0000256" key="2">
    <source>
        <dbReference type="SAM" id="Phobius"/>
    </source>
</evidence>
<feature type="transmembrane region" description="Helical" evidence="2">
    <location>
        <begin position="24"/>
        <end position="46"/>
    </location>
</feature>